<reference evidence="3 4" key="1">
    <citation type="submission" date="2024-09" db="EMBL/GenBank/DDBJ databases">
        <authorList>
            <person name="Pan X."/>
        </authorList>
    </citation>
    <scope>NUCLEOTIDE SEQUENCE [LARGE SCALE GENOMIC DNA]</scope>
    <source>
        <strain evidence="3 4">B2969</strain>
    </source>
</reference>
<evidence type="ECO:0000256" key="1">
    <source>
        <dbReference type="ARBA" id="ARBA00007689"/>
    </source>
</evidence>
<gene>
    <name evidence="3" type="ORF">ACH3VR_06825</name>
</gene>
<dbReference type="Pfam" id="PF03795">
    <property type="entry name" value="YCII"/>
    <property type="match status" value="1"/>
</dbReference>
<protein>
    <submittedName>
        <fullName evidence="3">YciI family protein</fullName>
    </submittedName>
</protein>
<dbReference type="SUPFAM" id="SSF54909">
    <property type="entry name" value="Dimeric alpha+beta barrel"/>
    <property type="match status" value="1"/>
</dbReference>
<keyword evidence="4" id="KW-1185">Reference proteome</keyword>
<dbReference type="RefSeq" id="WP_396640003.1">
    <property type="nucleotide sequence ID" value="NZ_JBIQWL010000002.1"/>
</dbReference>
<sequence>MGETAQWLYRIVPSRPEMVGDPTEQEVEVVAAHVAHLVRLHERGVLILAGRTQEQEGTFGVVIFEATDRVAAEAIMYGDPGVSTGVFVATLHPFGIAAARGEVAD</sequence>
<evidence type="ECO:0000313" key="3">
    <source>
        <dbReference type="EMBL" id="MFH8250060.1"/>
    </source>
</evidence>
<dbReference type="EMBL" id="JBIQWL010000002">
    <property type="protein sequence ID" value="MFH8250060.1"/>
    <property type="molecule type" value="Genomic_DNA"/>
</dbReference>
<dbReference type="Proteomes" id="UP001610861">
    <property type="component" value="Unassembled WGS sequence"/>
</dbReference>
<dbReference type="InterPro" id="IPR011008">
    <property type="entry name" value="Dimeric_a/b-barrel"/>
</dbReference>
<feature type="domain" description="YCII-related" evidence="2">
    <location>
        <begin position="19"/>
        <end position="88"/>
    </location>
</feature>
<comment type="similarity">
    <text evidence="1">Belongs to the YciI family.</text>
</comment>
<dbReference type="Gene3D" id="3.30.70.1060">
    <property type="entry name" value="Dimeric alpha+beta barrel"/>
    <property type="match status" value="1"/>
</dbReference>
<dbReference type="InterPro" id="IPR005545">
    <property type="entry name" value="YCII"/>
</dbReference>
<name>A0ABW7Q5D2_9MICO</name>
<accession>A0ABW7Q5D2</accession>
<proteinExistence type="inferred from homology"/>
<comment type="caution">
    <text evidence="3">The sequence shown here is derived from an EMBL/GenBank/DDBJ whole genome shotgun (WGS) entry which is preliminary data.</text>
</comment>
<evidence type="ECO:0000259" key="2">
    <source>
        <dbReference type="Pfam" id="PF03795"/>
    </source>
</evidence>
<evidence type="ECO:0000313" key="4">
    <source>
        <dbReference type="Proteomes" id="UP001610861"/>
    </source>
</evidence>
<organism evidence="3 4">
    <name type="scientific">Microbacterium alkaliflavum</name>
    <dbReference type="NCBI Taxonomy" id="3248839"/>
    <lineage>
        <taxon>Bacteria</taxon>
        <taxon>Bacillati</taxon>
        <taxon>Actinomycetota</taxon>
        <taxon>Actinomycetes</taxon>
        <taxon>Micrococcales</taxon>
        <taxon>Microbacteriaceae</taxon>
        <taxon>Microbacterium</taxon>
    </lineage>
</organism>